<dbReference type="EMBL" id="JBHSAB010000004">
    <property type="protein sequence ID" value="MFC3908337.1"/>
    <property type="molecule type" value="Genomic_DNA"/>
</dbReference>
<organism evidence="1 2">
    <name type="scientific">Legionella dresdenensis</name>
    <dbReference type="NCBI Taxonomy" id="450200"/>
    <lineage>
        <taxon>Bacteria</taxon>
        <taxon>Pseudomonadati</taxon>
        <taxon>Pseudomonadota</taxon>
        <taxon>Gammaproteobacteria</taxon>
        <taxon>Legionellales</taxon>
        <taxon>Legionellaceae</taxon>
        <taxon>Legionella</taxon>
    </lineage>
</organism>
<proteinExistence type="predicted"/>
<dbReference type="Proteomes" id="UP001595758">
    <property type="component" value="Unassembled WGS sequence"/>
</dbReference>
<evidence type="ECO:0000313" key="2">
    <source>
        <dbReference type="Proteomes" id="UP001595758"/>
    </source>
</evidence>
<gene>
    <name evidence="1" type="ORF">ACFORL_04515</name>
</gene>
<protein>
    <submittedName>
        <fullName evidence="1">Uncharacterized protein</fullName>
    </submittedName>
</protein>
<accession>A0ABV8CE00</accession>
<keyword evidence="2" id="KW-1185">Reference proteome</keyword>
<sequence length="192" mass="21593">MPVRQNDLRARTINAIKEDVAAGRPAVETRSVLSAAAYLLEEIAADASRERYDIVIAGTVILAMLVEDHKVHWPRALYKERLYYQKTLTEICDKLSLTEAEIYCNQLADSQLAAVKEAIEKIGQCALLKREIPFDGQIPEILFPCLRSCVPAIIFNRYTQPQSTMPQQKKPQPDLHLEALMLVDAPMPCTIS</sequence>
<reference evidence="2" key="1">
    <citation type="journal article" date="2019" name="Int. J. Syst. Evol. Microbiol.">
        <title>The Global Catalogue of Microorganisms (GCM) 10K type strain sequencing project: providing services to taxonomists for standard genome sequencing and annotation.</title>
        <authorList>
            <consortium name="The Broad Institute Genomics Platform"/>
            <consortium name="The Broad Institute Genome Sequencing Center for Infectious Disease"/>
            <person name="Wu L."/>
            <person name="Ma J."/>
        </authorList>
    </citation>
    <scope>NUCLEOTIDE SEQUENCE [LARGE SCALE GENOMIC DNA]</scope>
    <source>
        <strain evidence="2">CCUG 59858</strain>
    </source>
</reference>
<evidence type="ECO:0000313" key="1">
    <source>
        <dbReference type="EMBL" id="MFC3908337.1"/>
    </source>
</evidence>
<name>A0ABV8CE00_9GAMM</name>
<comment type="caution">
    <text evidence="1">The sequence shown here is derived from an EMBL/GenBank/DDBJ whole genome shotgun (WGS) entry which is preliminary data.</text>
</comment>
<dbReference type="RefSeq" id="WP_382341517.1">
    <property type="nucleotide sequence ID" value="NZ_JBHSAB010000004.1"/>
</dbReference>